<organism evidence="13 14">
    <name type="scientific">Rarispira pelagica</name>
    <dbReference type="NCBI Taxonomy" id="3141764"/>
    <lineage>
        <taxon>Bacteria</taxon>
        <taxon>Pseudomonadati</taxon>
        <taxon>Spirochaetota</taxon>
        <taxon>Spirochaetia</taxon>
        <taxon>Winmispirales</taxon>
        <taxon>Winmispiraceae</taxon>
        <taxon>Rarispira</taxon>
    </lineage>
</organism>
<gene>
    <name evidence="13" type="ORF">WKV44_07210</name>
</gene>
<evidence type="ECO:0000256" key="1">
    <source>
        <dbReference type="ARBA" id="ARBA00004496"/>
    </source>
</evidence>
<evidence type="ECO:0000256" key="11">
    <source>
        <dbReference type="ARBA" id="ARBA00031350"/>
    </source>
</evidence>
<feature type="transmembrane region" description="Helical" evidence="12">
    <location>
        <begin position="12"/>
        <end position="32"/>
    </location>
</feature>
<evidence type="ECO:0000256" key="2">
    <source>
        <dbReference type="ARBA" id="ARBA00005369"/>
    </source>
</evidence>
<comment type="similarity">
    <text evidence="2">Belongs to the methyltransferase superfamily. L-isoaspartyl/D-aspartyl protein methyltransferase family.</text>
</comment>
<evidence type="ECO:0000256" key="12">
    <source>
        <dbReference type="SAM" id="Phobius"/>
    </source>
</evidence>
<dbReference type="RefSeq" id="WP_420069780.1">
    <property type="nucleotide sequence ID" value="NZ_JBCHKQ010000003.1"/>
</dbReference>
<dbReference type="CDD" id="cd02440">
    <property type="entry name" value="AdoMet_MTases"/>
    <property type="match status" value="1"/>
</dbReference>
<dbReference type="PANTHER" id="PTHR11579:SF0">
    <property type="entry name" value="PROTEIN-L-ISOASPARTATE(D-ASPARTATE) O-METHYLTRANSFERASE"/>
    <property type="match status" value="1"/>
</dbReference>
<evidence type="ECO:0000313" key="13">
    <source>
        <dbReference type="EMBL" id="MEM5948329.1"/>
    </source>
</evidence>
<comment type="caution">
    <text evidence="13">The sequence shown here is derived from an EMBL/GenBank/DDBJ whole genome shotgun (WGS) entry which is preliminary data.</text>
</comment>
<keyword evidence="6" id="KW-0489">Methyltransferase</keyword>
<evidence type="ECO:0000256" key="10">
    <source>
        <dbReference type="ARBA" id="ARBA00031323"/>
    </source>
</evidence>
<dbReference type="SUPFAM" id="SSF53335">
    <property type="entry name" value="S-adenosyl-L-methionine-dependent methyltransferases"/>
    <property type="match status" value="1"/>
</dbReference>
<evidence type="ECO:0000256" key="6">
    <source>
        <dbReference type="ARBA" id="ARBA00022603"/>
    </source>
</evidence>
<keyword evidence="12" id="KW-1133">Transmembrane helix</keyword>
<evidence type="ECO:0000256" key="3">
    <source>
        <dbReference type="ARBA" id="ARBA00011890"/>
    </source>
</evidence>
<dbReference type="InterPro" id="IPR029063">
    <property type="entry name" value="SAM-dependent_MTases_sf"/>
</dbReference>
<dbReference type="PANTHER" id="PTHR11579">
    <property type="entry name" value="PROTEIN-L-ISOASPARTATE O-METHYLTRANSFERASE"/>
    <property type="match status" value="1"/>
</dbReference>
<dbReference type="Gene3D" id="3.40.50.150">
    <property type="entry name" value="Vaccinia Virus protein VP39"/>
    <property type="match status" value="1"/>
</dbReference>
<protein>
    <recommendedName>
        <fullName evidence="4">Protein-L-isoaspartate O-methyltransferase</fullName>
        <ecNumber evidence="3">2.1.1.77</ecNumber>
    </recommendedName>
    <alternativeName>
        <fullName evidence="11">L-isoaspartyl protein carboxyl methyltransferase</fullName>
    </alternativeName>
    <alternativeName>
        <fullName evidence="9">Protein L-isoaspartyl methyltransferase</fullName>
    </alternativeName>
    <alternativeName>
        <fullName evidence="10">Protein-beta-aspartate methyltransferase</fullName>
    </alternativeName>
</protein>
<sequence length="345" mass="39536">MNITKLFIPLEYVLIFFLGLLMGIVSVTGFLLSSMSSVEKVVSYEEVKAREIVRQAIEETARKDAPEYGYSYEASDEFDYDAPAFAASMPVDTKETWLNWMLEHRDESVEFLNKRWELAQSFVKSGELKRLEDLRAFLLTPREHFVRKANKGKEYADTWLPIGYGATITDPDVVSMMTTTLNISPDDKVLEIGTGSGYQSAILSNLTRHVYTIEIIKPLYVETHNLYLSLSDKYPNYKNINRKLGDGYYGWEKHAPFDKIIITCGIDHIPPVLLKQLKVGGIMVLPLGPPGRQYIMEIRKKKDENGNIVLTRRDVYNGLSVRFIPFRDEKGQAYYQSVGEEEQEK</sequence>
<reference evidence="13 14" key="1">
    <citation type="submission" date="2024-03" db="EMBL/GenBank/DDBJ databases">
        <title>Ignisphaera cupida sp. nov., a hyperthermophilic hydrolytic archaeon from a hot spring of Kamchatka, and proposal of Ignisphaeraceae fam. nov.</title>
        <authorList>
            <person name="Podosokorskaya O.A."/>
            <person name="Elcheninov A.G."/>
            <person name="Maltseva A.I."/>
            <person name="Zayulina K.S."/>
            <person name="Novikov A."/>
            <person name="Merkel A.Y."/>
        </authorList>
    </citation>
    <scope>NUCLEOTIDE SEQUENCE [LARGE SCALE GENOMIC DNA]</scope>
    <source>
        <strain evidence="13 14">38H-sp</strain>
    </source>
</reference>
<dbReference type="EMBL" id="JBCHKQ010000003">
    <property type="protein sequence ID" value="MEM5948329.1"/>
    <property type="molecule type" value="Genomic_DNA"/>
</dbReference>
<keyword evidence="12" id="KW-0812">Transmembrane</keyword>
<keyword evidence="14" id="KW-1185">Reference proteome</keyword>
<evidence type="ECO:0000256" key="7">
    <source>
        <dbReference type="ARBA" id="ARBA00022679"/>
    </source>
</evidence>
<name>A0ABU9UCU7_9SPIR</name>
<dbReference type="Pfam" id="PF01135">
    <property type="entry name" value="PCMT"/>
    <property type="match status" value="1"/>
</dbReference>
<dbReference type="InterPro" id="IPR000682">
    <property type="entry name" value="PCMT"/>
</dbReference>
<dbReference type="Proteomes" id="UP001466331">
    <property type="component" value="Unassembled WGS sequence"/>
</dbReference>
<keyword evidence="5" id="KW-0963">Cytoplasm</keyword>
<dbReference type="PROSITE" id="PS01279">
    <property type="entry name" value="PCMT"/>
    <property type="match status" value="1"/>
</dbReference>
<evidence type="ECO:0000256" key="8">
    <source>
        <dbReference type="ARBA" id="ARBA00022691"/>
    </source>
</evidence>
<keyword evidence="8" id="KW-0949">S-adenosyl-L-methionine</keyword>
<keyword evidence="7" id="KW-0808">Transferase</keyword>
<evidence type="ECO:0000256" key="9">
    <source>
        <dbReference type="ARBA" id="ARBA00030757"/>
    </source>
</evidence>
<dbReference type="EC" id="2.1.1.77" evidence="3"/>
<evidence type="ECO:0000256" key="4">
    <source>
        <dbReference type="ARBA" id="ARBA00013346"/>
    </source>
</evidence>
<evidence type="ECO:0000313" key="14">
    <source>
        <dbReference type="Proteomes" id="UP001466331"/>
    </source>
</evidence>
<evidence type="ECO:0000256" key="5">
    <source>
        <dbReference type="ARBA" id="ARBA00022490"/>
    </source>
</evidence>
<comment type="subcellular location">
    <subcellularLocation>
        <location evidence="1">Cytoplasm</location>
    </subcellularLocation>
</comment>
<accession>A0ABU9UCU7</accession>
<proteinExistence type="inferred from homology"/>
<keyword evidence="12" id="KW-0472">Membrane</keyword>